<keyword evidence="2" id="KW-1185">Reference proteome</keyword>
<dbReference type="AlphaFoldDB" id="A0A8J8NCR5"/>
<gene>
    <name evidence="1" type="ORF">FGO68_gene2883</name>
</gene>
<dbReference type="EMBL" id="RRYP01021731">
    <property type="protein sequence ID" value="TNV72586.1"/>
    <property type="molecule type" value="Genomic_DNA"/>
</dbReference>
<name>A0A8J8NCR5_HALGN</name>
<accession>A0A8J8NCR5</accession>
<evidence type="ECO:0000313" key="2">
    <source>
        <dbReference type="Proteomes" id="UP000785679"/>
    </source>
</evidence>
<proteinExistence type="predicted"/>
<evidence type="ECO:0000313" key="1">
    <source>
        <dbReference type="EMBL" id="TNV72586.1"/>
    </source>
</evidence>
<organism evidence="1 2">
    <name type="scientific">Halteria grandinella</name>
    <dbReference type="NCBI Taxonomy" id="5974"/>
    <lineage>
        <taxon>Eukaryota</taxon>
        <taxon>Sar</taxon>
        <taxon>Alveolata</taxon>
        <taxon>Ciliophora</taxon>
        <taxon>Intramacronucleata</taxon>
        <taxon>Spirotrichea</taxon>
        <taxon>Stichotrichia</taxon>
        <taxon>Sporadotrichida</taxon>
        <taxon>Halteriidae</taxon>
        <taxon>Halteria</taxon>
    </lineage>
</organism>
<reference evidence="1" key="1">
    <citation type="submission" date="2019-06" db="EMBL/GenBank/DDBJ databases">
        <authorList>
            <person name="Zheng W."/>
        </authorList>
    </citation>
    <scope>NUCLEOTIDE SEQUENCE</scope>
    <source>
        <strain evidence="1">QDHG01</strain>
    </source>
</reference>
<comment type="caution">
    <text evidence="1">The sequence shown here is derived from an EMBL/GenBank/DDBJ whole genome shotgun (WGS) entry which is preliminary data.</text>
</comment>
<protein>
    <submittedName>
        <fullName evidence="1">Uncharacterized protein</fullName>
    </submittedName>
</protein>
<dbReference type="Proteomes" id="UP000785679">
    <property type="component" value="Unassembled WGS sequence"/>
</dbReference>
<sequence>MAGLIRIPKLRCQNLSQIETLIQGFESKSLRMFQSTQSISLSLTKSSITDDSFRALISPLLLFSRKNQIQQLAI</sequence>